<evidence type="ECO:0000313" key="2">
    <source>
        <dbReference type="EMBL" id="CAB3935295.1"/>
    </source>
</evidence>
<dbReference type="Proteomes" id="UP000494183">
    <property type="component" value="Unassembled WGS sequence"/>
</dbReference>
<evidence type="ECO:0000313" key="3">
    <source>
        <dbReference type="Proteomes" id="UP000494183"/>
    </source>
</evidence>
<name>A0A6S7FFC8_9BURK</name>
<dbReference type="PROSITE" id="PS51186">
    <property type="entry name" value="GNAT"/>
    <property type="match status" value="1"/>
</dbReference>
<feature type="domain" description="N-acetyltransferase" evidence="1">
    <location>
        <begin position="20"/>
        <end position="170"/>
    </location>
</feature>
<dbReference type="CDD" id="cd04301">
    <property type="entry name" value="NAT_SF"/>
    <property type="match status" value="1"/>
</dbReference>
<dbReference type="Gene3D" id="3.40.630.30">
    <property type="match status" value="1"/>
</dbReference>
<sequence length="170" mass="18414">MTHMKAAHQRDQHALSDDGVTLRRLVAEDAVALASLLAAYGDEMRHGQGAGANALARANALIADPIAEVLGGFLGDELVAFAVFFDLPEAISGGRSGQLDDLYVLPAARGKRLAQRLIAAIADTGRSRAWIHLRWLVPEDNPDAIRAYARFAEPAGWKSYVLWLAGSERW</sequence>
<reference evidence="2 3" key="1">
    <citation type="submission" date="2020-04" db="EMBL/GenBank/DDBJ databases">
        <authorList>
            <person name="De Canck E."/>
        </authorList>
    </citation>
    <scope>NUCLEOTIDE SEQUENCE [LARGE SCALE GENOMIC DNA]</scope>
    <source>
        <strain evidence="2 3">LMG 6000</strain>
    </source>
</reference>
<dbReference type="EMBL" id="CADILH010000007">
    <property type="protein sequence ID" value="CAB3935295.1"/>
    <property type="molecule type" value="Genomic_DNA"/>
</dbReference>
<dbReference type="AlphaFoldDB" id="A0A6S7FFC8"/>
<dbReference type="GO" id="GO:0016747">
    <property type="term" value="F:acyltransferase activity, transferring groups other than amino-acyl groups"/>
    <property type="evidence" value="ECO:0007669"/>
    <property type="project" value="InterPro"/>
</dbReference>
<dbReference type="InterPro" id="IPR000182">
    <property type="entry name" value="GNAT_dom"/>
</dbReference>
<gene>
    <name evidence="2" type="ORF">LMG6000_04253</name>
</gene>
<protein>
    <recommendedName>
        <fullName evidence="1">N-acetyltransferase domain-containing protein</fullName>
    </recommendedName>
</protein>
<evidence type="ECO:0000259" key="1">
    <source>
        <dbReference type="PROSITE" id="PS51186"/>
    </source>
</evidence>
<organism evidence="2 3">
    <name type="scientific">Achromobacter insolitus</name>
    <dbReference type="NCBI Taxonomy" id="217204"/>
    <lineage>
        <taxon>Bacteria</taxon>
        <taxon>Pseudomonadati</taxon>
        <taxon>Pseudomonadota</taxon>
        <taxon>Betaproteobacteria</taxon>
        <taxon>Burkholderiales</taxon>
        <taxon>Alcaligenaceae</taxon>
        <taxon>Achromobacter</taxon>
    </lineage>
</organism>
<proteinExistence type="predicted"/>
<dbReference type="InterPro" id="IPR016181">
    <property type="entry name" value="Acyl_CoA_acyltransferase"/>
</dbReference>
<dbReference type="SUPFAM" id="SSF55729">
    <property type="entry name" value="Acyl-CoA N-acyltransferases (Nat)"/>
    <property type="match status" value="1"/>
</dbReference>
<keyword evidence="3" id="KW-1185">Reference proteome</keyword>
<dbReference type="Pfam" id="PF00583">
    <property type="entry name" value="Acetyltransf_1"/>
    <property type="match status" value="1"/>
</dbReference>
<accession>A0A6S7FFC8</accession>